<feature type="transmembrane region" description="Helical" evidence="1">
    <location>
        <begin position="39"/>
        <end position="59"/>
    </location>
</feature>
<reference evidence="2 3" key="1">
    <citation type="submission" date="2013-07" db="EMBL/GenBank/DDBJ databases">
        <title>Comparative Genomic and Metabolomic Analysis of Twelve Strains of Pseudoalteromonas luteoviolacea.</title>
        <authorList>
            <person name="Vynne N.G."/>
            <person name="Mansson M."/>
            <person name="Gram L."/>
        </authorList>
    </citation>
    <scope>NUCLEOTIDE SEQUENCE [LARGE SCALE GENOMIC DNA]</scope>
    <source>
        <strain evidence="2 3">CPMOR-1</strain>
    </source>
</reference>
<dbReference type="AlphaFoldDB" id="A0A162C4Q2"/>
<dbReference type="InterPro" id="IPR021957">
    <property type="entry name" value="DUF3574"/>
</dbReference>
<name>A0A162C4Q2_9GAMM</name>
<dbReference type="Proteomes" id="UP000076486">
    <property type="component" value="Unassembled WGS sequence"/>
</dbReference>
<feature type="transmembrane region" description="Helical" evidence="1">
    <location>
        <begin position="6"/>
        <end position="27"/>
    </location>
</feature>
<keyword evidence="1" id="KW-1133">Transmembrane helix</keyword>
<evidence type="ECO:0000313" key="2">
    <source>
        <dbReference type="EMBL" id="KZN62057.1"/>
    </source>
</evidence>
<evidence type="ECO:0008006" key="4">
    <source>
        <dbReference type="Google" id="ProtNLM"/>
    </source>
</evidence>
<evidence type="ECO:0000313" key="3">
    <source>
        <dbReference type="Proteomes" id="UP000076486"/>
    </source>
</evidence>
<comment type="caution">
    <text evidence="2">The sequence shown here is derived from an EMBL/GenBank/DDBJ whole genome shotgun (WGS) entry which is preliminary data.</text>
</comment>
<gene>
    <name evidence="2" type="ORF">N473_21165</name>
</gene>
<sequence length="178" mass="19495">MPILLLFLYILECSKHILYGLFLTTLLSAKRTKDQAMRFLNTAICLLAVTLIGCASTSVTETNNSMVASSSIVASKSDGIKMYFGLSIPTGGLITAQQWQKFESNQLAQAFTGFSVVDAVGYYKGEKEPAKVVTIYNVSKADIESANRLAKEYSRLFNQDSVLIARLNVAQISFVGKE</sequence>
<organism evidence="2 3">
    <name type="scientific">Pseudoalteromonas luteoviolacea CPMOR-1</name>
    <dbReference type="NCBI Taxonomy" id="1365248"/>
    <lineage>
        <taxon>Bacteria</taxon>
        <taxon>Pseudomonadati</taxon>
        <taxon>Pseudomonadota</taxon>
        <taxon>Gammaproteobacteria</taxon>
        <taxon>Alteromonadales</taxon>
        <taxon>Pseudoalteromonadaceae</taxon>
        <taxon>Pseudoalteromonas</taxon>
    </lineage>
</organism>
<proteinExistence type="predicted"/>
<accession>A0A162C4Q2</accession>
<protein>
    <recommendedName>
        <fullName evidence="4">DUF3574 domain-containing protein</fullName>
    </recommendedName>
</protein>
<keyword evidence="1" id="KW-0472">Membrane</keyword>
<evidence type="ECO:0000256" key="1">
    <source>
        <dbReference type="SAM" id="Phobius"/>
    </source>
</evidence>
<dbReference type="Pfam" id="PF12098">
    <property type="entry name" value="DUF3574"/>
    <property type="match status" value="1"/>
</dbReference>
<dbReference type="EMBL" id="AUYC01000035">
    <property type="protein sequence ID" value="KZN62057.1"/>
    <property type="molecule type" value="Genomic_DNA"/>
</dbReference>
<keyword evidence="1" id="KW-0812">Transmembrane</keyword>
<dbReference type="PATRIC" id="fig|1365248.3.peg.3312"/>